<evidence type="ECO:0000256" key="1">
    <source>
        <dbReference type="ARBA" id="ARBA00022723"/>
    </source>
</evidence>
<evidence type="ECO:0000256" key="4">
    <source>
        <dbReference type="PROSITE-ProRule" id="PRU00449"/>
    </source>
</evidence>
<dbReference type="Proteomes" id="UP000283383">
    <property type="component" value="Unassembled WGS sequence"/>
</dbReference>
<proteinExistence type="predicted"/>
<reference evidence="6 7" key="1">
    <citation type="journal article" date="2018" name="BMC Genomics">
        <title>Comparative genome analyses reveal sequence features reflecting distinct modes of host-adaptation between dicot and monocot powdery mildew.</title>
        <authorList>
            <person name="Wu Y."/>
            <person name="Ma X."/>
            <person name="Pan Z."/>
            <person name="Kale S.D."/>
            <person name="Song Y."/>
            <person name="King H."/>
            <person name="Zhang Q."/>
            <person name="Presley C."/>
            <person name="Deng X."/>
            <person name="Wei C.I."/>
            <person name="Xiao S."/>
        </authorList>
    </citation>
    <scope>NUCLEOTIDE SEQUENCE [LARGE SCALE GENOMIC DNA]</scope>
    <source>
        <strain evidence="6">UMSG3</strain>
    </source>
</reference>
<keyword evidence="2 4" id="KW-0863">Zinc-finger</keyword>
<dbReference type="PANTHER" id="PTHR14677">
    <property type="entry name" value="ARSENITE INDUCUBLE RNA ASSOCIATED PROTEIN AIP-1-RELATED"/>
    <property type="match status" value="1"/>
</dbReference>
<dbReference type="InterPro" id="IPR000058">
    <property type="entry name" value="Znf_AN1"/>
</dbReference>
<sequence>MSSTLDSNFSTDDKDPTLIGAHCTLNSCNRLDFLPFKCESCHNVYCLEHRSENSHNCSKAGEWAARRRKGNLSSYPLRVDKNMEETERKCASLKCQTTIGTSLSTSVHCSFCNQHYCLRHRMKDDHDCSNQTPNGSRFSIYTGIFDNQAEHVKVAFSKLRAWGINQKAHVSQSGIKARRSAAGSQILAVNNLKKIAKGDDKLPIDKRIYIHVDAEATSTSSMFPSGAFFYSKDWVIGKVLDAAAKSLQILNINNECDDEMNRLRVFHIEKGRLLEFNEKVCDVLVNGDRIVLLRGIGPSIPDLIDLVAK</sequence>
<dbReference type="Pfam" id="PF01428">
    <property type="entry name" value="zf-AN1"/>
    <property type="match status" value="2"/>
</dbReference>
<protein>
    <submittedName>
        <fullName evidence="6">AN1-type zinc finger protein 1</fullName>
    </submittedName>
</protein>
<evidence type="ECO:0000256" key="3">
    <source>
        <dbReference type="ARBA" id="ARBA00022833"/>
    </source>
</evidence>
<evidence type="ECO:0000256" key="2">
    <source>
        <dbReference type="ARBA" id="ARBA00022771"/>
    </source>
</evidence>
<dbReference type="GO" id="GO:0008270">
    <property type="term" value="F:zinc ion binding"/>
    <property type="evidence" value="ECO:0007669"/>
    <property type="project" value="UniProtKB-KW"/>
</dbReference>
<organism evidence="6 7">
    <name type="scientific">Golovinomyces cichoracearum</name>
    <dbReference type="NCBI Taxonomy" id="62708"/>
    <lineage>
        <taxon>Eukaryota</taxon>
        <taxon>Fungi</taxon>
        <taxon>Dikarya</taxon>
        <taxon>Ascomycota</taxon>
        <taxon>Pezizomycotina</taxon>
        <taxon>Leotiomycetes</taxon>
        <taxon>Erysiphales</taxon>
        <taxon>Erysiphaceae</taxon>
        <taxon>Golovinomyces</taxon>
    </lineage>
</organism>
<dbReference type="Gene3D" id="4.10.1110.10">
    <property type="entry name" value="AN1-like Zinc finger"/>
    <property type="match status" value="2"/>
</dbReference>
<dbReference type="PANTHER" id="PTHR14677:SF40">
    <property type="entry name" value="CDC48-ASSOCIATED UBIQUITIN-LIKE_ZINC FINGER PROTEIN 1"/>
    <property type="match status" value="1"/>
</dbReference>
<keyword evidence="7" id="KW-1185">Reference proteome</keyword>
<feature type="domain" description="AN1-type" evidence="5">
    <location>
        <begin position="17"/>
        <end position="65"/>
    </location>
</feature>
<dbReference type="SUPFAM" id="SSF118310">
    <property type="entry name" value="AN1-like Zinc finger"/>
    <property type="match status" value="2"/>
</dbReference>
<dbReference type="InterPro" id="IPR057358">
    <property type="entry name" value="UBL_ZFAND1-like"/>
</dbReference>
<evidence type="ECO:0000259" key="5">
    <source>
        <dbReference type="PROSITE" id="PS51039"/>
    </source>
</evidence>
<gene>
    <name evidence="6" type="ORF">GcM3_183040</name>
</gene>
<comment type="caution">
    <text evidence="6">The sequence shown here is derived from an EMBL/GenBank/DDBJ whole genome shotgun (WGS) entry which is preliminary data.</text>
</comment>
<dbReference type="Pfam" id="PF25327">
    <property type="entry name" value="UBL_ZFAND1"/>
    <property type="match status" value="1"/>
</dbReference>
<accession>A0A420HLD0</accession>
<dbReference type="GO" id="GO:0005737">
    <property type="term" value="C:cytoplasm"/>
    <property type="evidence" value="ECO:0007669"/>
    <property type="project" value="TreeGrafter"/>
</dbReference>
<keyword evidence="1" id="KW-0479">Metal-binding</keyword>
<dbReference type="STRING" id="62708.A0A420HLD0"/>
<dbReference type="SMART" id="SM00154">
    <property type="entry name" value="ZnF_AN1"/>
    <property type="match status" value="2"/>
</dbReference>
<name>A0A420HLD0_9PEZI</name>
<dbReference type="PROSITE" id="PS51039">
    <property type="entry name" value="ZF_AN1"/>
    <property type="match status" value="1"/>
</dbReference>
<evidence type="ECO:0000313" key="6">
    <source>
        <dbReference type="EMBL" id="RKF58232.1"/>
    </source>
</evidence>
<evidence type="ECO:0000313" key="7">
    <source>
        <dbReference type="Proteomes" id="UP000283383"/>
    </source>
</evidence>
<dbReference type="AlphaFoldDB" id="A0A420HLD0"/>
<dbReference type="InterPro" id="IPR035896">
    <property type="entry name" value="AN1-like_Znf"/>
</dbReference>
<keyword evidence="3" id="KW-0862">Zinc</keyword>
<dbReference type="EMBL" id="MCBQ01018349">
    <property type="protein sequence ID" value="RKF58232.1"/>
    <property type="molecule type" value="Genomic_DNA"/>
</dbReference>